<feature type="region of interest" description="Disordered" evidence="1">
    <location>
        <begin position="82"/>
        <end position="145"/>
    </location>
</feature>
<sequence length="185" mass="19837">MIRTLQSRRAKARSTPLSFRSPSSRGGLRTAAGFSVGGSSPVLGPSSLALAAAWYVRCKQAGASKNIIDRARHAYKDLEAGIAEAQSGPSTPSGTRKRSLTVTSAPPGPAGKKKKEDESPLAKKTKDKGKGKAVEEDNDKDEEEELLERLLADVKAKEDAKAKEKEAEARKARLRAELKKRGLDV</sequence>
<feature type="compositionally biased region" description="Polar residues" evidence="1">
    <location>
        <begin position="87"/>
        <end position="104"/>
    </location>
</feature>
<feature type="region of interest" description="Disordered" evidence="1">
    <location>
        <begin position="1"/>
        <end position="27"/>
    </location>
</feature>
<reference evidence="2 3" key="1">
    <citation type="journal article" date="2024" name="Commun. Biol.">
        <title>Comparative genomic analysis of thermophilic fungi reveals convergent evolutionary adaptations and gene losses.</title>
        <authorList>
            <person name="Steindorff A.S."/>
            <person name="Aguilar-Pontes M.V."/>
            <person name="Robinson A.J."/>
            <person name="Andreopoulos B."/>
            <person name="LaButti K."/>
            <person name="Kuo A."/>
            <person name="Mondo S."/>
            <person name="Riley R."/>
            <person name="Otillar R."/>
            <person name="Haridas S."/>
            <person name="Lipzen A."/>
            <person name="Grimwood J."/>
            <person name="Schmutz J."/>
            <person name="Clum A."/>
            <person name="Reid I.D."/>
            <person name="Moisan M.C."/>
            <person name="Butler G."/>
            <person name="Nguyen T.T.M."/>
            <person name="Dewar K."/>
            <person name="Conant G."/>
            <person name="Drula E."/>
            <person name="Henrissat B."/>
            <person name="Hansel C."/>
            <person name="Singer S."/>
            <person name="Hutchinson M.I."/>
            <person name="de Vries R.P."/>
            <person name="Natvig D.O."/>
            <person name="Powell A.J."/>
            <person name="Tsang A."/>
            <person name="Grigoriev I.V."/>
        </authorList>
    </citation>
    <scope>NUCLEOTIDE SEQUENCE [LARGE SCALE GENOMIC DNA]</scope>
    <source>
        <strain evidence="2 3">ATCC 22073</strain>
    </source>
</reference>
<evidence type="ECO:0000256" key="1">
    <source>
        <dbReference type="SAM" id="MobiDB-lite"/>
    </source>
</evidence>
<proteinExistence type="predicted"/>
<accession>A0ABR4DEI8</accession>
<dbReference type="GeneID" id="98123793"/>
<feature type="compositionally biased region" description="Acidic residues" evidence="1">
    <location>
        <begin position="136"/>
        <end position="145"/>
    </location>
</feature>
<dbReference type="RefSeq" id="XP_070866716.1">
    <property type="nucleotide sequence ID" value="XM_071009149.1"/>
</dbReference>
<feature type="compositionally biased region" description="Basic residues" evidence="1">
    <location>
        <begin position="1"/>
        <end position="12"/>
    </location>
</feature>
<name>A0ABR4DEI8_9PEZI</name>
<evidence type="ECO:0000313" key="3">
    <source>
        <dbReference type="Proteomes" id="UP001600064"/>
    </source>
</evidence>
<feature type="compositionally biased region" description="Polar residues" evidence="1">
    <location>
        <begin position="15"/>
        <end position="24"/>
    </location>
</feature>
<evidence type="ECO:0000313" key="2">
    <source>
        <dbReference type="EMBL" id="KAL2267989.1"/>
    </source>
</evidence>
<comment type="caution">
    <text evidence="2">The sequence shown here is derived from an EMBL/GenBank/DDBJ whole genome shotgun (WGS) entry which is preliminary data.</text>
</comment>
<keyword evidence="3" id="KW-1185">Reference proteome</keyword>
<gene>
    <name evidence="2" type="ORF">VTJ83DRAFT_2835</name>
</gene>
<dbReference type="Proteomes" id="UP001600064">
    <property type="component" value="Unassembled WGS sequence"/>
</dbReference>
<protein>
    <submittedName>
        <fullName evidence="2">Uncharacterized protein</fullName>
    </submittedName>
</protein>
<organism evidence="2 3">
    <name type="scientific">Remersonia thermophila</name>
    <dbReference type="NCBI Taxonomy" id="72144"/>
    <lineage>
        <taxon>Eukaryota</taxon>
        <taxon>Fungi</taxon>
        <taxon>Dikarya</taxon>
        <taxon>Ascomycota</taxon>
        <taxon>Pezizomycotina</taxon>
        <taxon>Sordariomycetes</taxon>
        <taxon>Sordariomycetidae</taxon>
        <taxon>Sordariales</taxon>
        <taxon>Sordariales incertae sedis</taxon>
        <taxon>Remersonia</taxon>
    </lineage>
</organism>
<dbReference type="EMBL" id="JAZGUE010000003">
    <property type="protein sequence ID" value="KAL2267989.1"/>
    <property type="molecule type" value="Genomic_DNA"/>
</dbReference>